<dbReference type="GO" id="GO:0000976">
    <property type="term" value="F:transcription cis-regulatory region binding"/>
    <property type="evidence" value="ECO:0007669"/>
    <property type="project" value="InterPro"/>
</dbReference>
<gene>
    <name evidence="1" type="primary">AVEN_251853_1</name>
    <name evidence="1" type="ORF">CDAR_516221</name>
</gene>
<keyword evidence="2" id="KW-1185">Reference proteome</keyword>
<dbReference type="PANTHER" id="PTHR46664">
    <property type="entry name" value="ATM INTERACTOR"/>
    <property type="match status" value="1"/>
</dbReference>
<dbReference type="EMBL" id="BPLQ01015437">
    <property type="protein sequence ID" value="GIY88042.1"/>
    <property type="molecule type" value="Genomic_DNA"/>
</dbReference>
<dbReference type="GO" id="GO:0000981">
    <property type="term" value="F:DNA-binding transcription factor activity, RNA polymerase II-specific"/>
    <property type="evidence" value="ECO:0007669"/>
    <property type="project" value="TreeGrafter"/>
</dbReference>
<organism evidence="1 2">
    <name type="scientific">Caerostris darwini</name>
    <dbReference type="NCBI Taxonomy" id="1538125"/>
    <lineage>
        <taxon>Eukaryota</taxon>
        <taxon>Metazoa</taxon>
        <taxon>Ecdysozoa</taxon>
        <taxon>Arthropoda</taxon>
        <taxon>Chelicerata</taxon>
        <taxon>Arachnida</taxon>
        <taxon>Araneae</taxon>
        <taxon>Araneomorphae</taxon>
        <taxon>Entelegynae</taxon>
        <taxon>Araneoidea</taxon>
        <taxon>Araneidae</taxon>
        <taxon>Caerostris</taxon>
    </lineage>
</organism>
<evidence type="ECO:0000313" key="1">
    <source>
        <dbReference type="EMBL" id="GIY88042.1"/>
    </source>
</evidence>
<evidence type="ECO:0008006" key="3">
    <source>
        <dbReference type="Google" id="ProtNLM"/>
    </source>
</evidence>
<dbReference type="AlphaFoldDB" id="A0AAV4WYQ1"/>
<dbReference type="InterPro" id="IPR055303">
    <property type="entry name" value="ATMIN"/>
</dbReference>
<name>A0AAV4WYQ1_9ARAC</name>
<sequence length="586" mass="66144">MQKQINAKKTKPLFHCPFAGCVYFPGSERHFTGKKFLNQHIAKVHAEKKFLCGKCKKSFGLDWWRRYHEKTCGMEWKCICGVKYSSRESLLTHARRRNHKLPDQDSSKTKQIKYPVQNNTNPVFLLIQPILQNSACVKPNLSAITPRPILPKTLQPRILSAYSTASDKKNGCNLANSASSNEKYVYNNRSQNSINQTSTNCTTQLMNNAVQKQSMVNAATQTSDLINPLKRKVSRASQCTRRKAKTLQVGIESTHTQTAESAVVKIKKKRSRKKSVAITTETSMLTNPDTNTGQTLWPNFKDLILPENSRSQTYKNTTSTQTGTSKILCDSQTITDDDLFNFVFDENLGRKDSSCNSPFEMLQDMSVDSLSPISDVPSTENLPTENIFSPDVVMNIKQEVIDENEFDSGITDMTAASNDDNVKVKNESHPAFSVFSDSGKPDMNNKVMDIYTQTMTSNVLDYNMLANMETQTTDDFLYDLEFLDTETQTPWDDFPNIDDSPGSVDQFSIEIQTDFSSLNSSIEDPYDFINNLNVQNMITDCSTKESLGVNTETQTNDWGTLTQFTNSESQTLDHFSSYLSNYFLPK</sequence>
<protein>
    <recommendedName>
        <fullName evidence="3">ATM interactor</fullName>
    </recommendedName>
</protein>
<reference evidence="1 2" key="1">
    <citation type="submission" date="2021-06" db="EMBL/GenBank/DDBJ databases">
        <title>Caerostris darwini draft genome.</title>
        <authorList>
            <person name="Kono N."/>
            <person name="Arakawa K."/>
        </authorList>
    </citation>
    <scope>NUCLEOTIDE SEQUENCE [LARGE SCALE GENOMIC DNA]</scope>
</reference>
<dbReference type="GO" id="GO:0045944">
    <property type="term" value="P:positive regulation of transcription by RNA polymerase II"/>
    <property type="evidence" value="ECO:0007669"/>
    <property type="project" value="InterPro"/>
</dbReference>
<proteinExistence type="predicted"/>
<dbReference type="Proteomes" id="UP001054837">
    <property type="component" value="Unassembled WGS sequence"/>
</dbReference>
<dbReference type="PANTHER" id="PTHR46664:SF1">
    <property type="entry name" value="ATM INTERACTOR"/>
    <property type="match status" value="1"/>
</dbReference>
<comment type="caution">
    <text evidence="1">The sequence shown here is derived from an EMBL/GenBank/DDBJ whole genome shotgun (WGS) entry which is preliminary data.</text>
</comment>
<dbReference type="GO" id="GO:0005634">
    <property type="term" value="C:nucleus"/>
    <property type="evidence" value="ECO:0007669"/>
    <property type="project" value="TreeGrafter"/>
</dbReference>
<evidence type="ECO:0000313" key="2">
    <source>
        <dbReference type="Proteomes" id="UP001054837"/>
    </source>
</evidence>
<accession>A0AAV4WYQ1</accession>